<gene>
    <name evidence="2" type="ORF">C1SCF055_LOCUS28492</name>
</gene>
<dbReference type="EMBL" id="CAMXCT010003113">
    <property type="protein sequence ID" value="CAI4002545.1"/>
    <property type="molecule type" value="Genomic_DNA"/>
</dbReference>
<dbReference type="EMBL" id="CAMXCT030003113">
    <property type="protein sequence ID" value="CAL4789857.1"/>
    <property type="molecule type" value="Genomic_DNA"/>
</dbReference>
<dbReference type="AlphaFoldDB" id="A0A9P1G9F0"/>
<name>A0A9P1G9F0_9DINO</name>
<sequence>MDAPSDRQRHHVGHVCQLNYEAGGSLISTALGEGKSILPFSKGPCRMMLGDRVSFSLTSRCEVMDVSLLPKASEPRDASEDSSTVASPSGLRKLQRSIGRFCNADLPGQLQLVANAEERLDELLHDSELDGDAICKVVACCAGWLRSPFSHGAVRSGWSGDQDSNMESGGVQSRVRRLLIRALSHLDLTHNTTLQAVVSAVIYIRSLLPDSDYAEGPGRLAAKQWNQLRALVSCIEPAVAASCNPEPPKGPLGVPEAQGPRRTGGTGMLGKDKGTTSGGVYCPSEKVRRLRFVSGNHEKVEMKCRHCQQIFTSRWRWTHPGTGQMHILVPHTGHRRCTKQEGRKSPWIIASQLPSKIDTIGNTDLCPHHVQKQNCNAKGRNICPHSRQRNHCTICKVTWTSSRAKQVISGLRRLRLAALESWLTNRLRCNMVVIKLATGQELYNFLSEHFQSGSDLRADGVVDGTGPTLW</sequence>
<reference evidence="3" key="2">
    <citation type="submission" date="2024-04" db="EMBL/GenBank/DDBJ databases">
        <authorList>
            <person name="Chen Y."/>
            <person name="Shah S."/>
            <person name="Dougan E. K."/>
            <person name="Thang M."/>
            <person name="Chan C."/>
        </authorList>
    </citation>
    <scope>NUCLEOTIDE SEQUENCE [LARGE SCALE GENOMIC DNA]</scope>
</reference>
<keyword evidence="4" id="KW-1185">Reference proteome</keyword>
<organism evidence="2">
    <name type="scientific">Cladocopium goreaui</name>
    <dbReference type="NCBI Taxonomy" id="2562237"/>
    <lineage>
        <taxon>Eukaryota</taxon>
        <taxon>Sar</taxon>
        <taxon>Alveolata</taxon>
        <taxon>Dinophyceae</taxon>
        <taxon>Suessiales</taxon>
        <taxon>Symbiodiniaceae</taxon>
        <taxon>Cladocopium</taxon>
    </lineage>
</organism>
<comment type="caution">
    <text evidence="2">The sequence shown here is derived from an EMBL/GenBank/DDBJ whole genome shotgun (WGS) entry which is preliminary data.</text>
</comment>
<reference evidence="2" key="1">
    <citation type="submission" date="2022-10" db="EMBL/GenBank/DDBJ databases">
        <authorList>
            <person name="Chen Y."/>
            <person name="Dougan E. K."/>
            <person name="Chan C."/>
            <person name="Rhodes N."/>
            <person name="Thang M."/>
        </authorList>
    </citation>
    <scope>NUCLEOTIDE SEQUENCE</scope>
</reference>
<evidence type="ECO:0000313" key="3">
    <source>
        <dbReference type="EMBL" id="CAL1155920.1"/>
    </source>
</evidence>
<proteinExistence type="predicted"/>
<feature type="region of interest" description="Disordered" evidence="1">
    <location>
        <begin position="72"/>
        <end position="91"/>
    </location>
</feature>
<dbReference type="Proteomes" id="UP001152797">
    <property type="component" value="Unassembled WGS sequence"/>
</dbReference>
<evidence type="ECO:0000313" key="4">
    <source>
        <dbReference type="Proteomes" id="UP001152797"/>
    </source>
</evidence>
<feature type="region of interest" description="Disordered" evidence="1">
    <location>
        <begin position="245"/>
        <end position="275"/>
    </location>
</feature>
<protein>
    <submittedName>
        <fullName evidence="2">Uncharacterized protein</fullName>
    </submittedName>
</protein>
<accession>A0A9P1G9F0</accession>
<dbReference type="EMBL" id="CAMXCT020003113">
    <property type="protein sequence ID" value="CAL1155920.1"/>
    <property type="molecule type" value="Genomic_DNA"/>
</dbReference>
<evidence type="ECO:0000256" key="1">
    <source>
        <dbReference type="SAM" id="MobiDB-lite"/>
    </source>
</evidence>
<evidence type="ECO:0000313" key="2">
    <source>
        <dbReference type="EMBL" id="CAI4002545.1"/>
    </source>
</evidence>